<dbReference type="Proteomes" id="UP000006062">
    <property type="component" value="Chromosome"/>
</dbReference>
<reference evidence="1 2" key="1">
    <citation type="submission" date="2012-06" db="EMBL/GenBank/DDBJ databases">
        <title>Complete sequence of Thiocystis violascens DSM 198.</title>
        <authorList>
            <consortium name="US DOE Joint Genome Institute"/>
            <person name="Lucas S."/>
            <person name="Han J."/>
            <person name="Lapidus A."/>
            <person name="Cheng J.-F."/>
            <person name="Goodwin L."/>
            <person name="Pitluck S."/>
            <person name="Peters L."/>
            <person name="Ovchinnikova G."/>
            <person name="Teshima H."/>
            <person name="Detter J.C."/>
            <person name="Han C."/>
            <person name="Tapia R."/>
            <person name="Land M."/>
            <person name="Hauser L."/>
            <person name="Kyrpides N."/>
            <person name="Ivanova N."/>
            <person name="Pagani I."/>
            <person name="Vogl K."/>
            <person name="Liu Z."/>
            <person name="Frigaard N.-U."/>
            <person name="Bryant D."/>
            <person name="Woyke T."/>
        </authorList>
    </citation>
    <scope>NUCLEOTIDE SEQUENCE [LARGE SCALE GENOMIC DNA]</scope>
    <source>
        <strain evidence="2">ATCC 17096 / DSM 198 / 6111</strain>
    </source>
</reference>
<dbReference type="eggNOG" id="ENOG5033E40">
    <property type="taxonomic scope" value="Bacteria"/>
</dbReference>
<organism evidence="1 2">
    <name type="scientific">Thiocystis violascens (strain ATCC 17096 / DSM 198 / 6111)</name>
    <name type="common">Chromatium violascens</name>
    <dbReference type="NCBI Taxonomy" id="765911"/>
    <lineage>
        <taxon>Bacteria</taxon>
        <taxon>Pseudomonadati</taxon>
        <taxon>Pseudomonadota</taxon>
        <taxon>Gammaproteobacteria</taxon>
        <taxon>Chromatiales</taxon>
        <taxon>Chromatiaceae</taxon>
        <taxon>Thiocystis</taxon>
    </lineage>
</organism>
<protein>
    <submittedName>
        <fullName evidence="1">Uncharacterized protein</fullName>
    </submittedName>
</protein>
<name>I3YF15_THIV6</name>
<proteinExistence type="predicted"/>
<keyword evidence="2" id="KW-1185">Reference proteome</keyword>
<accession>I3YF15</accession>
<sequence>MIKDPIVEEVRKYRDEHVAAYGHDIKRIAASLREREAKSQRLLLNPGPKYLLRKTGS</sequence>
<dbReference type="RefSeq" id="WP_014779975.1">
    <property type="nucleotide sequence ID" value="NC_018012.1"/>
</dbReference>
<dbReference type="EMBL" id="CP003154">
    <property type="protein sequence ID" value="AFL75583.1"/>
    <property type="molecule type" value="Genomic_DNA"/>
</dbReference>
<dbReference type="HOGENOM" id="CLU_200990_1_0_6"/>
<dbReference type="STRING" id="765911.Thivi_3737"/>
<evidence type="ECO:0000313" key="1">
    <source>
        <dbReference type="EMBL" id="AFL75583.1"/>
    </source>
</evidence>
<dbReference type="AlphaFoldDB" id="I3YF15"/>
<gene>
    <name evidence="1" type="ordered locus">Thivi_3737</name>
</gene>
<evidence type="ECO:0000313" key="2">
    <source>
        <dbReference type="Proteomes" id="UP000006062"/>
    </source>
</evidence>
<dbReference type="KEGG" id="tvi:Thivi_3737"/>